<dbReference type="AlphaFoldDB" id="A0A6V7UMR0"/>
<name>A0A6V7UMR0_MELEN</name>
<comment type="caution">
    <text evidence="1">The sequence shown here is derived from an EMBL/GenBank/DDBJ whole genome shotgun (WGS) entry which is preliminary data.</text>
</comment>
<sequence>MDDEIRKLNALEKKKLLLNEPYVCTICGEKNDEQQKLQNLLKESDTLMTEYNRLLLPSNANSTSMINYLKSKENIEFKIESLRLHFVQFWQKYRPLEPQPTFLWPLPDKIKQTCDFNNQDLILEEWGKLLDREEERFNENVKILKF</sequence>
<reference evidence="1 2" key="1">
    <citation type="submission" date="2020-08" db="EMBL/GenBank/DDBJ databases">
        <authorList>
            <person name="Koutsovoulos G."/>
            <person name="Danchin GJ E."/>
        </authorList>
    </citation>
    <scope>NUCLEOTIDE SEQUENCE [LARGE SCALE GENOMIC DNA]</scope>
</reference>
<gene>
    <name evidence="1" type="ORF">MENT_LOCUS14896</name>
</gene>
<protein>
    <submittedName>
        <fullName evidence="1">Uncharacterized protein</fullName>
    </submittedName>
</protein>
<dbReference type="EMBL" id="CAJEWN010000086">
    <property type="protein sequence ID" value="CAD2161496.1"/>
    <property type="molecule type" value="Genomic_DNA"/>
</dbReference>
<proteinExistence type="predicted"/>
<accession>A0A6V7UMR0</accession>
<organism evidence="1 2">
    <name type="scientific">Meloidogyne enterolobii</name>
    <name type="common">Root-knot nematode worm</name>
    <name type="synonym">Meloidogyne mayaguensis</name>
    <dbReference type="NCBI Taxonomy" id="390850"/>
    <lineage>
        <taxon>Eukaryota</taxon>
        <taxon>Metazoa</taxon>
        <taxon>Ecdysozoa</taxon>
        <taxon>Nematoda</taxon>
        <taxon>Chromadorea</taxon>
        <taxon>Rhabditida</taxon>
        <taxon>Tylenchina</taxon>
        <taxon>Tylenchomorpha</taxon>
        <taxon>Tylenchoidea</taxon>
        <taxon>Meloidogynidae</taxon>
        <taxon>Meloidogyninae</taxon>
        <taxon>Meloidogyne</taxon>
    </lineage>
</organism>
<evidence type="ECO:0000313" key="1">
    <source>
        <dbReference type="EMBL" id="CAD2161496.1"/>
    </source>
</evidence>
<evidence type="ECO:0000313" key="2">
    <source>
        <dbReference type="Proteomes" id="UP000580250"/>
    </source>
</evidence>
<dbReference type="Proteomes" id="UP000580250">
    <property type="component" value="Unassembled WGS sequence"/>
</dbReference>